<gene>
    <name evidence="2" type="primary">LOC111088705</name>
</gene>
<accession>A0ABM1TH74</accession>
<reference evidence="2" key="1">
    <citation type="submission" date="2025-08" db="UniProtKB">
        <authorList>
            <consortium name="RefSeq"/>
        </authorList>
    </citation>
    <scope>IDENTIFICATION</scope>
    <source>
        <tissue evidence="2">Muscle</tissue>
    </source>
</reference>
<protein>
    <submittedName>
        <fullName evidence="2">Uncharacterized protein LOC111088705</fullName>
    </submittedName>
</protein>
<dbReference type="RefSeq" id="XP_022255230.1">
    <property type="nucleotide sequence ID" value="XM_022399522.1"/>
</dbReference>
<sequence>MADVNIYCGTWKITSCDSIPGEGGTSGIEGTEFTLSENGDVIWKVKEGTEPMPFFNCETYEVFMGNVHYLRLFGTFADHVIEFRINQPREGTVELTYEGWCVLQCDKVSTNESKYDRPFSLLCLLEMGYLSDMKITSSNGKEFLVHSTILNVANPSIHWTQPPCPLQGFPEDVLYATLYYLYCECLVSGLQEETAKSCLQHVGQLPGFSRFAEMCKQVLKSSSLKRQLISLVNDIHTCACNIVDYFNGITLGSQFNDESRAAQLCYVIKQTLKEVAVAGARLLLLCDLAFWRNHELLREERYEVLKYCKSRYEVFPC</sequence>
<dbReference type="GeneID" id="111088705"/>
<evidence type="ECO:0000313" key="2">
    <source>
        <dbReference type="RefSeq" id="XP_022255230.1"/>
    </source>
</evidence>
<proteinExistence type="predicted"/>
<organism evidence="1 2">
    <name type="scientific">Limulus polyphemus</name>
    <name type="common">Atlantic horseshoe crab</name>
    <dbReference type="NCBI Taxonomy" id="6850"/>
    <lineage>
        <taxon>Eukaryota</taxon>
        <taxon>Metazoa</taxon>
        <taxon>Ecdysozoa</taxon>
        <taxon>Arthropoda</taxon>
        <taxon>Chelicerata</taxon>
        <taxon>Merostomata</taxon>
        <taxon>Xiphosura</taxon>
        <taxon>Limulidae</taxon>
        <taxon>Limulus</taxon>
    </lineage>
</organism>
<evidence type="ECO:0000313" key="1">
    <source>
        <dbReference type="Proteomes" id="UP000694941"/>
    </source>
</evidence>
<keyword evidence="1" id="KW-1185">Reference proteome</keyword>
<name>A0ABM1TH74_LIMPO</name>
<dbReference type="Proteomes" id="UP000694941">
    <property type="component" value="Unplaced"/>
</dbReference>